<feature type="compositionally biased region" description="Low complexity" evidence="1">
    <location>
        <begin position="143"/>
        <end position="159"/>
    </location>
</feature>
<accession>A0A8J4BQF7</accession>
<protein>
    <submittedName>
        <fullName evidence="2">Uncharacterized protein</fullName>
    </submittedName>
</protein>
<dbReference type="EMBL" id="BNCO01000078">
    <property type="protein sequence ID" value="GIL65788.1"/>
    <property type="molecule type" value="Genomic_DNA"/>
</dbReference>
<gene>
    <name evidence="2" type="ORF">Vafri_19414</name>
</gene>
<dbReference type="AlphaFoldDB" id="A0A8J4BQF7"/>
<reference evidence="2" key="1">
    <citation type="journal article" date="2021" name="Proc. Natl. Acad. Sci. U.S.A.">
        <title>Three genomes in the algal genus Volvox reveal the fate of a haploid sex-determining region after a transition to homothallism.</title>
        <authorList>
            <person name="Yamamoto K."/>
            <person name="Hamaji T."/>
            <person name="Kawai-Toyooka H."/>
            <person name="Matsuzaki R."/>
            <person name="Takahashi F."/>
            <person name="Nishimura Y."/>
            <person name="Kawachi M."/>
            <person name="Noguchi H."/>
            <person name="Minakuchi Y."/>
            <person name="Umen J.G."/>
            <person name="Toyoda A."/>
            <person name="Nozaki H."/>
        </authorList>
    </citation>
    <scope>NUCLEOTIDE SEQUENCE</scope>
    <source>
        <strain evidence="2">NIES-3780</strain>
    </source>
</reference>
<feature type="region of interest" description="Disordered" evidence="1">
    <location>
        <begin position="1"/>
        <end position="35"/>
    </location>
</feature>
<name>A0A8J4BQF7_9CHLO</name>
<dbReference type="Proteomes" id="UP000747399">
    <property type="component" value="Unassembled WGS sequence"/>
</dbReference>
<evidence type="ECO:0000256" key="1">
    <source>
        <dbReference type="SAM" id="MobiDB-lite"/>
    </source>
</evidence>
<feature type="non-terminal residue" evidence="2">
    <location>
        <position position="321"/>
    </location>
</feature>
<sequence>VPIRLKKRPALPGTSSAPILQQSSRGSLAPPPADTAMATAYRNRTEETVVAVGGAPKRKREQLEYETGGATSPTLRLPRRTSNGGGDGGGGGGAAATSSAIVPREDAPIVAQTAALASVTANDVGASRAVRRFSRISAVAAVPSQSQPSPSPGQTQLSSEAGTLAAASLPRGEPLSHNASPGSRRPRFIVLPIRSQIRDQQPLQPQQPLQRLQTLQRHQPLCKQQQLHLGPPRSVSAPPQSAVKHCFDGGGAGEQSTYGHDDMSGEQGNKGGGETKAEGEGAAAPAAGAVGAPVMADEMMSAREMRTEGWNHGRFSAAPFV</sequence>
<feature type="region of interest" description="Disordered" evidence="1">
    <location>
        <begin position="222"/>
        <end position="291"/>
    </location>
</feature>
<feature type="compositionally biased region" description="Gly residues" evidence="1">
    <location>
        <begin position="83"/>
        <end position="94"/>
    </location>
</feature>
<feature type="region of interest" description="Disordered" evidence="1">
    <location>
        <begin position="140"/>
        <end position="164"/>
    </location>
</feature>
<keyword evidence="3" id="KW-1185">Reference proteome</keyword>
<feature type="compositionally biased region" description="Low complexity" evidence="1">
    <location>
        <begin position="280"/>
        <end position="291"/>
    </location>
</feature>
<organism evidence="2 3">
    <name type="scientific">Volvox africanus</name>
    <dbReference type="NCBI Taxonomy" id="51714"/>
    <lineage>
        <taxon>Eukaryota</taxon>
        <taxon>Viridiplantae</taxon>
        <taxon>Chlorophyta</taxon>
        <taxon>core chlorophytes</taxon>
        <taxon>Chlorophyceae</taxon>
        <taxon>CS clade</taxon>
        <taxon>Chlamydomonadales</taxon>
        <taxon>Volvocaceae</taxon>
        <taxon>Volvox</taxon>
    </lineage>
</organism>
<feature type="region of interest" description="Disordered" evidence="1">
    <location>
        <begin position="54"/>
        <end position="98"/>
    </location>
</feature>
<proteinExistence type="predicted"/>
<comment type="caution">
    <text evidence="2">The sequence shown here is derived from an EMBL/GenBank/DDBJ whole genome shotgun (WGS) entry which is preliminary data.</text>
</comment>
<feature type="non-terminal residue" evidence="2">
    <location>
        <position position="1"/>
    </location>
</feature>
<evidence type="ECO:0000313" key="2">
    <source>
        <dbReference type="EMBL" id="GIL65788.1"/>
    </source>
</evidence>
<evidence type="ECO:0000313" key="3">
    <source>
        <dbReference type="Proteomes" id="UP000747399"/>
    </source>
</evidence>
<feature type="compositionally biased region" description="Polar residues" evidence="1">
    <location>
        <begin position="13"/>
        <end position="26"/>
    </location>
</feature>